<accession>A0AA40X7G4</accession>
<evidence type="ECO:0000313" key="1">
    <source>
        <dbReference type="EMBL" id="MBF7126452.1"/>
    </source>
</evidence>
<protein>
    <submittedName>
        <fullName evidence="1">Uncharacterized protein</fullName>
    </submittedName>
</protein>
<organism evidence="1 2">
    <name type="scientific">Pediococcus pentosaceus</name>
    <dbReference type="NCBI Taxonomy" id="1255"/>
    <lineage>
        <taxon>Bacteria</taxon>
        <taxon>Bacillati</taxon>
        <taxon>Bacillota</taxon>
        <taxon>Bacilli</taxon>
        <taxon>Lactobacillales</taxon>
        <taxon>Lactobacillaceae</taxon>
        <taxon>Pediococcus</taxon>
    </lineage>
</organism>
<dbReference type="AlphaFoldDB" id="A0AA40X7G4"/>
<sequence length="52" mass="6006">MENNWEEYSTDKPIEATPEQKLIMQQSMKIAQIQQILMQQNNDIAKLKGANA</sequence>
<gene>
    <name evidence="1" type="ORF">ITQ97_01185</name>
</gene>
<dbReference type="Proteomes" id="UP000743107">
    <property type="component" value="Unassembled WGS sequence"/>
</dbReference>
<proteinExistence type="predicted"/>
<name>A0AA40X7G4_PEDPE</name>
<comment type="caution">
    <text evidence="1">The sequence shown here is derived from an EMBL/GenBank/DDBJ whole genome shotgun (WGS) entry which is preliminary data.</text>
</comment>
<reference evidence="1" key="1">
    <citation type="submission" date="2020-11" db="EMBL/GenBank/DDBJ databases">
        <title>Antibiotic susceptibility profiles of Pediococcus pentosaceus from various origins and their implications for the safety assessment of strains with food-technology applications.</title>
        <authorList>
            <person name="Shani N."/>
            <person name="Oberhaensli S."/>
            <person name="Arias E."/>
        </authorList>
    </citation>
    <scope>NUCLEOTIDE SEQUENCE</scope>
    <source>
        <strain evidence="1">FAM 19164</strain>
    </source>
</reference>
<dbReference type="EMBL" id="JADOFV010000001">
    <property type="protein sequence ID" value="MBF7126452.1"/>
    <property type="molecule type" value="Genomic_DNA"/>
</dbReference>
<dbReference type="RefSeq" id="WP_159276460.1">
    <property type="nucleotide sequence ID" value="NZ_JABJXG010000012.1"/>
</dbReference>
<evidence type="ECO:0000313" key="2">
    <source>
        <dbReference type="Proteomes" id="UP000743107"/>
    </source>
</evidence>